<feature type="domain" description="DUF4351" evidence="1">
    <location>
        <begin position="233"/>
        <end position="282"/>
    </location>
</feature>
<accession>A0ABZ0SC50</accession>
<evidence type="ECO:0000313" key="3">
    <source>
        <dbReference type="Proteomes" id="UP001432180"/>
    </source>
</evidence>
<dbReference type="PANTHER" id="PTHR35586:SF1">
    <property type="entry name" value="SLL1691 PROTEIN"/>
    <property type="match status" value="1"/>
</dbReference>
<evidence type="ECO:0000313" key="2">
    <source>
        <dbReference type="EMBL" id="WPL17908.1"/>
    </source>
</evidence>
<proteinExistence type="predicted"/>
<dbReference type="InterPro" id="IPR025587">
    <property type="entry name" value="DUF4351"/>
</dbReference>
<gene>
    <name evidence="2" type="ORF">Thiowin_02951</name>
</gene>
<evidence type="ECO:0000259" key="1">
    <source>
        <dbReference type="Pfam" id="PF14261"/>
    </source>
</evidence>
<protein>
    <recommendedName>
        <fullName evidence="1">DUF4351 domain-containing protein</fullName>
    </recommendedName>
</protein>
<dbReference type="RefSeq" id="WP_328983709.1">
    <property type="nucleotide sequence ID" value="NZ_CP121472.1"/>
</dbReference>
<reference evidence="2 3" key="1">
    <citation type="journal article" date="2023" name="Microorganisms">
        <title>Thiorhodovibrio frisius and Trv. litoralis spp. nov., Two Novel Members from a Clade of Fastidious Purple Sulfur Bacteria That Exhibit Unique Red-Shifted Light-Harvesting Capabilities.</title>
        <authorList>
            <person name="Methner A."/>
            <person name="Kuzyk S.B."/>
            <person name="Petersen J."/>
            <person name="Bauer S."/>
            <person name="Brinkmann H."/>
            <person name="Sichau K."/>
            <person name="Wanner G."/>
            <person name="Wolf J."/>
            <person name="Neumann-Schaal M."/>
            <person name="Henke P."/>
            <person name="Tank M."/>
            <person name="Sproer C."/>
            <person name="Bunk B."/>
            <person name="Overmann J."/>
        </authorList>
    </citation>
    <scope>NUCLEOTIDE SEQUENCE [LARGE SCALE GENOMIC DNA]</scope>
    <source>
        <strain evidence="2 3">DSM 6702</strain>
    </source>
</reference>
<name>A0ABZ0SC50_9GAMM</name>
<dbReference type="Pfam" id="PF14261">
    <property type="entry name" value="DUF4351"/>
    <property type="match status" value="1"/>
</dbReference>
<dbReference type="Proteomes" id="UP001432180">
    <property type="component" value="Chromosome"/>
</dbReference>
<dbReference type="EMBL" id="CP121472">
    <property type="protein sequence ID" value="WPL17908.1"/>
    <property type="molecule type" value="Genomic_DNA"/>
</dbReference>
<keyword evidence="3" id="KW-1185">Reference proteome</keyword>
<sequence length="287" mass="33813">MSHDQNFKNLILDYPRQAVELFAPLEAASIHDPEVRILPVREEQLQERLGERFRELDTPLLVEWPDQRREALLFLFEEETKTRRFSVRRLIHYCVDISELLDTERIVPIVIFLHGEAKSRCFRLSGDAKVYLDFHYLAYAFGSQNAKDHLDSPNLIARLNLPNMRYSPADRVHVYARAVQGLLALESDTERQIKYLDFIDIYTQLSEEERMIYTTQYAQDAAVVTNFARRFVQQGESAMLERMLVKRFGRLDTVLQTRLRQATNEQLEHWGEQFVDAKSLDEVFRDD</sequence>
<dbReference type="PANTHER" id="PTHR35586">
    <property type="entry name" value="SLL1691 PROTEIN"/>
    <property type="match status" value="1"/>
</dbReference>
<organism evidence="2 3">
    <name type="scientific">Thiorhodovibrio winogradskyi</name>
    <dbReference type="NCBI Taxonomy" id="77007"/>
    <lineage>
        <taxon>Bacteria</taxon>
        <taxon>Pseudomonadati</taxon>
        <taxon>Pseudomonadota</taxon>
        <taxon>Gammaproteobacteria</taxon>
        <taxon>Chromatiales</taxon>
        <taxon>Chromatiaceae</taxon>
        <taxon>Thiorhodovibrio</taxon>
    </lineage>
</organism>